<evidence type="ECO:0000259" key="2">
    <source>
        <dbReference type="Pfam" id="PF13338"/>
    </source>
</evidence>
<dbReference type="Proteomes" id="UP000190044">
    <property type="component" value="Unassembled WGS sequence"/>
</dbReference>
<dbReference type="RefSeq" id="WP_079639802.1">
    <property type="nucleotide sequence ID" value="NZ_FUYP01000028.1"/>
</dbReference>
<feature type="domain" description="AbiEi antitoxin N-terminal" evidence="2">
    <location>
        <begin position="14"/>
        <end position="56"/>
    </location>
</feature>
<proteinExistence type="predicted"/>
<sequence>MNVAATLSDKAIAIARSRGIARARDFREAGIPPASIARLCEQGQLVRLARGLYQLADAEDIDAAHSLAEAARLAPHGVIALLSALQYHGLTTQLPHTVWICFHHKARIPRTLPFRIETVRASGEAFEAGRMTAEIEGVAVPIYDPAKTIVDCFKYRSRVGLDVAIEALRDGLRRRKATHADLRRYATICRVQNVMRPYLESLS</sequence>
<feature type="domain" description="AbiEi antitoxin C-terminal" evidence="1">
    <location>
        <begin position="67"/>
        <end position="196"/>
    </location>
</feature>
<gene>
    <name evidence="3" type="ORF">SAMN06295937_102844</name>
</gene>
<dbReference type="Pfam" id="PF09407">
    <property type="entry name" value="AbiEi_1"/>
    <property type="match status" value="1"/>
</dbReference>
<protein>
    <submittedName>
        <fullName evidence="3">Transcriptional regulator, AbiEi antitoxin, Type IV TA system</fullName>
    </submittedName>
</protein>
<dbReference type="InterPro" id="IPR018547">
    <property type="entry name" value="AbiEi_C"/>
</dbReference>
<accession>A0A1T5F4P3</accession>
<dbReference type="EMBL" id="FUYP01000028">
    <property type="protein sequence ID" value="SKB91099.1"/>
    <property type="molecule type" value="Genomic_DNA"/>
</dbReference>
<dbReference type="InterPro" id="IPR025159">
    <property type="entry name" value="AbiEi_N"/>
</dbReference>
<name>A0A1T5F4P3_9SPHN</name>
<evidence type="ECO:0000259" key="1">
    <source>
        <dbReference type="Pfam" id="PF09407"/>
    </source>
</evidence>
<reference evidence="4" key="1">
    <citation type="submission" date="2017-02" db="EMBL/GenBank/DDBJ databases">
        <authorList>
            <person name="Varghese N."/>
            <person name="Submissions S."/>
        </authorList>
    </citation>
    <scope>NUCLEOTIDE SEQUENCE [LARGE SCALE GENOMIC DNA]</scope>
    <source>
        <strain evidence="4">R11H</strain>
    </source>
</reference>
<evidence type="ECO:0000313" key="3">
    <source>
        <dbReference type="EMBL" id="SKB91099.1"/>
    </source>
</evidence>
<dbReference type="OrthoDB" id="9789781at2"/>
<dbReference type="AlphaFoldDB" id="A0A1T5F4P3"/>
<evidence type="ECO:0000313" key="4">
    <source>
        <dbReference type="Proteomes" id="UP000190044"/>
    </source>
</evidence>
<dbReference type="Pfam" id="PF13338">
    <property type="entry name" value="AbiEi_4"/>
    <property type="match status" value="1"/>
</dbReference>
<organism evidence="3 4">
    <name type="scientific">Sphingopyxis flava</name>
    <dbReference type="NCBI Taxonomy" id="1507287"/>
    <lineage>
        <taxon>Bacteria</taxon>
        <taxon>Pseudomonadati</taxon>
        <taxon>Pseudomonadota</taxon>
        <taxon>Alphaproteobacteria</taxon>
        <taxon>Sphingomonadales</taxon>
        <taxon>Sphingomonadaceae</taxon>
        <taxon>Sphingopyxis</taxon>
    </lineage>
</organism>
<keyword evidence="4" id="KW-1185">Reference proteome</keyword>